<dbReference type="SMART" id="SM00349">
    <property type="entry name" value="KRAB"/>
    <property type="match status" value="1"/>
</dbReference>
<reference evidence="2" key="2">
    <citation type="submission" date="2025-08" db="UniProtKB">
        <authorList>
            <consortium name="Ensembl"/>
        </authorList>
    </citation>
    <scope>IDENTIFICATION</scope>
    <source>
        <strain evidence="2">Thoroughbred</strain>
    </source>
</reference>
<dbReference type="PANTHER" id="PTHR23232">
    <property type="entry name" value="KRAB DOMAIN C2H2 ZINC FINGER"/>
    <property type="match status" value="1"/>
</dbReference>
<reference evidence="2" key="3">
    <citation type="submission" date="2025-09" db="UniProtKB">
        <authorList>
            <consortium name="Ensembl"/>
        </authorList>
    </citation>
    <scope>IDENTIFICATION</scope>
    <source>
        <strain evidence="2">Thoroughbred</strain>
    </source>
</reference>
<dbReference type="SUPFAM" id="SSF109640">
    <property type="entry name" value="KRAB domain (Kruppel-associated box)"/>
    <property type="match status" value="1"/>
</dbReference>
<proteinExistence type="predicted"/>
<dbReference type="CDD" id="cd07765">
    <property type="entry name" value="KRAB_A-box"/>
    <property type="match status" value="1"/>
</dbReference>
<dbReference type="PANTHER" id="PTHR23232:SF158">
    <property type="entry name" value="KRAB DOMAIN-CONTAINING PROTEIN 5"/>
    <property type="match status" value="1"/>
</dbReference>
<evidence type="ECO:0000313" key="2">
    <source>
        <dbReference type="Ensembl" id="ENSECAP00000073049.1"/>
    </source>
</evidence>
<dbReference type="InterPro" id="IPR036051">
    <property type="entry name" value="KRAB_dom_sf"/>
</dbReference>
<dbReference type="Pfam" id="PF01352">
    <property type="entry name" value="KRAB"/>
    <property type="match status" value="1"/>
</dbReference>
<dbReference type="GO" id="GO:0006355">
    <property type="term" value="P:regulation of DNA-templated transcription"/>
    <property type="evidence" value="ECO:0007669"/>
    <property type="project" value="InterPro"/>
</dbReference>
<name>A0A9L0SDX1_HORSE</name>
<evidence type="ECO:0000259" key="1">
    <source>
        <dbReference type="PROSITE" id="PS50805"/>
    </source>
</evidence>
<protein>
    <recommendedName>
        <fullName evidence="1">KRAB domain-containing protein</fullName>
    </recommendedName>
</protein>
<organism evidence="2 3">
    <name type="scientific">Equus caballus</name>
    <name type="common">Horse</name>
    <dbReference type="NCBI Taxonomy" id="9796"/>
    <lineage>
        <taxon>Eukaryota</taxon>
        <taxon>Metazoa</taxon>
        <taxon>Chordata</taxon>
        <taxon>Craniata</taxon>
        <taxon>Vertebrata</taxon>
        <taxon>Euteleostomi</taxon>
        <taxon>Mammalia</taxon>
        <taxon>Eutheria</taxon>
        <taxon>Laurasiatheria</taxon>
        <taxon>Perissodactyla</taxon>
        <taxon>Equidae</taxon>
        <taxon>Equus</taxon>
    </lineage>
</organism>
<dbReference type="Ensembl" id="ENSECAT00000125542.1">
    <property type="protein sequence ID" value="ENSECAP00000073049.1"/>
    <property type="gene ID" value="ENSECAG00000018881.3"/>
</dbReference>
<dbReference type="PROSITE" id="PS50805">
    <property type="entry name" value="KRAB"/>
    <property type="match status" value="1"/>
</dbReference>
<accession>A0A9L0SDX1</accession>
<dbReference type="Gene3D" id="6.10.140.140">
    <property type="match status" value="1"/>
</dbReference>
<reference evidence="2 3" key="1">
    <citation type="journal article" date="2009" name="Science">
        <title>Genome sequence, comparative analysis, and population genetics of the domestic horse.</title>
        <authorList>
            <consortium name="Broad Institute Genome Sequencing Platform"/>
            <consortium name="Broad Institute Whole Genome Assembly Team"/>
            <person name="Wade C.M."/>
            <person name="Giulotto E."/>
            <person name="Sigurdsson S."/>
            <person name="Zoli M."/>
            <person name="Gnerre S."/>
            <person name="Imsland F."/>
            <person name="Lear T.L."/>
            <person name="Adelson D.L."/>
            <person name="Bailey E."/>
            <person name="Bellone R.R."/>
            <person name="Bloecker H."/>
            <person name="Distl O."/>
            <person name="Edgar R.C."/>
            <person name="Garber M."/>
            <person name="Leeb T."/>
            <person name="Mauceli E."/>
            <person name="MacLeod J.N."/>
            <person name="Penedo M.C.T."/>
            <person name="Raison J.M."/>
            <person name="Sharpe T."/>
            <person name="Vogel J."/>
            <person name="Andersson L."/>
            <person name="Antczak D.F."/>
            <person name="Biagi T."/>
            <person name="Binns M.M."/>
            <person name="Chowdhary B.P."/>
            <person name="Coleman S.J."/>
            <person name="Della Valle G."/>
            <person name="Fryc S."/>
            <person name="Guerin G."/>
            <person name="Hasegawa T."/>
            <person name="Hill E.W."/>
            <person name="Jurka J."/>
            <person name="Kiialainen A."/>
            <person name="Lindgren G."/>
            <person name="Liu J."/>
            <person name="Magnani E."/>
            <person name="Mickelson J.R."/>
            <person name="Murray J."/>
            <person name="Nergadze S.G."/>
            <person name="Onofrio R."/>
            <person name="Pedroni S."/>
            <person name="Piras M.F."/>
            <person name="Raudsepp T."/>
            <person name="Rocchi M."/>
            <person name="Roeed K.H."/>
            <person name="Ryder O.A."/>
            <person name="Searle S."/>
            <person name="Skow L."/>
            <person name="Swinburne J.E."/>
            <person name="Syvaenen A.C."/>
            <person name="Tozaki T."/>
            <person name="Valberg S.J."/>
            <person name="Vaudin M."/>
            <person name="White J.R."/>
            <person name="Zody M.C."/>
            <person name="Lander E.S."/>
            <person name="Lindblad-Toh K."/>
        </authorList>
    </citation>
    <scope>NUCLEOTIDE SEQUENCE [LARGE SCALE GENOMIC DNA]</scope>
    <source>
        <strain evidence="2 3">Thoroughbred</strain>
    </source>
</reference>
<keyword evidence="3" id="KW-1185">Reference proteome</keyword>
<sequence>MRRRGRWVGRSPNHPEVVTLQPHWAPRHRAIKGSTWLCHLFCRGVTCRDRGSCRKDSGVPGALEMDSVAIEDVTVNFTVEEWALLDPSQKKLYRDVMLETFRNLASIGKNEDIASLHQLESKCFLPSTLFQDEWKGEMLLNKLEMVIVHHRLRI</sequence>
<feature type="domain" description="KRAB" evidence="1">
    <location>
        <begin position="68"/>
        <end position="151"/>
    </location>
</feature>
<dbReference type="InterPro" id="IPR001909">
    <property type="entry name" value="KRAB"/>
</dbReference>
<evidence type="ECO:0000313" key="3">
    <source>
        <dbReference type="Proteomes" id="UP000002281"/>
    </source>
</evidence>
<dbReference type="Proteomes" id="UP000002281">
    <property type="component" value="Chromosome 7"/>
</dbReference>
<dbReference type="GeneTree" id="ENSGT00950000182755"/>
<dbReference type="InterPro" id="IPR050169">
    <property type="entry name" value="Krueppel_C2H2_ZnF"/>
</dbReference>
<dbReference type="AlphaFoldDB" id="A0A9L0SDX1"/>